<sequence>MDASLVSTTSRRFPHPLAQLSAAIVVIAVHTLMALWLLQPRQPTRLDEAVRTSLRWLPRPPQPSPLRPRQPAAATASLAPSARSVSRRKPSQAPPAPAVQAASSPPALNLSIPEAAAGGTALSADTFAQQPFRRLNNDPAFQHTPRYFRLNPQMSPKQMIQGVASYLGFWPPGYEVDPCRLSQRDVNYFQNAVNERDRDALRSALLQESARCRR</sequence>
<evidence type="ECO:0000256" key="2">
    <source>
        <dbReference type="SAM" id="Phobius"/>
    </source>
</evidence>
<dbReference type="OrthoDB" id="6053802at2"/>
<proteinExistence type="predicted"/>
<comment type="caution">
    <text evidence="3">The sequence shown here is derived from an EMBL/GenBank/DDBJ whole genome shotgun (WGS) entry which is preliminary data.</text>
</comment>
<protein>
    <recommendedName>
        <fullName evidence="5">Transmembrane protein</fullName>
    </recommendedName>
</protein>
<evidence type="ECO:0000313" key="3">
    <source>
        <dbReference type="EMBL" id="KRG66892.1"/>
    </source>
</evidence>
<dbReference type="AlphaFoldDB" id="A0A0R0CBE6"/>
<accession>A0A0R0CBE6</accession>
<keyword evidence="2" id="KW-0472">Membrane</keyword>
<dbReference type="Proteomes" id="UP000051863">
    <property type="component" value="Unassembled WGS sequence"/>
</dbReference>
<feature type="compositionally biased region" description="Low complexity" evidence="1">
    <location>
        <begin position="69"/>
        <end position="84"/>
    </location>
</feature>
<name>A0A0R0CBE6_9GAMM</name>
<gene>
    <name evidence="3" type="ORF">ABB27_12105</name>
</gene>
<reference evidence="3 4" key="1">
    <citation type="submission" date="2015-05" db="EMBL/GenBank/DDBJ databases">
        <title>Genome sequencing and analysis of members of genus Stenotrophomonas.</title>
        <authorList>
            <person name="Patil P.P."/>
            <person name="Midha S."/>
            <person name="Patil P.B."/>
        </authorList>
    </citation>
    <scope>NUCLEOTIDE SEQUENCE [LARGE SCALE GENOMIC DNA]</scope>
    <source>
        <strain evidence="3 4">DSM 18941</strain>
    </source>
</reference>
<keyword evidence="2" id="KW-0812">Transmembrane</keyword>
<evidence type="ECO:0000313" key="4">
    <source>
        <dbReference type="Proteomes" id="UP000051863"/>
    </source>
</evidence>
<evidence type="ECO:0008006" key="5">
    <source>
        <dbReference type="Google" id="ProtNLM"/>
    </source>
</evidence>
<feature type="transmembrane region" description="Helical" evidence="2">
    <location>
        <begin position="20"/>
        <end position="38"/>
    </location>
</feature>
<evidence type="ECO:0000256" key="1">
    <source>
        <dbReference type="SAM" id="MobiDB-lite"/>
    </source>
</evidence>
<feature type="compositionally biased region" description="Pro residues" evidence="1">
    <location>
        <begin position="58"/>
        <end position="68"/>
    </location>
</feature>
<organism evidence="3 4">
    <name type="scientific">Stenotrophomonas terrae</name>
    <dbReference type="NCBI Taxonomy" id="405446"/>
    <lineage>
        <taxon>Bacteria</taxon>
        <taxon>Pseudomonadati</taxon>
        <taxon>Pseudomonadota</taxon>
        <taxon>Gammaproteobacteria</taxon>
        <taxon>Lysobacterales</taxon>
        <taxon>Lysobacteraceae</taxon>
        <taxon>Stenotrophomonas</taxon>
    </lineage>
</organism>
<feature type="region of interest" description="Disordered" evidence="1">
    <location>
        <begin position="56"/>
        <end position="105"/>
    </location>
</feature>
<keyword evidence="4" id="KW-1185">Reference proteome</keyword>
<dbReference type="PATRIC" id="fig|405446.3.peg.1923"/>
<keyword evidence="2" id="KW-1133">Transmembrane helix</keyword>
<dbReference type="RefSeq" id="WP_161809647.1">
    <property type="nucleotide sequence ID" value="NZ_LDJJ01000038.1"/>
</dbReference>
<dbReference type="EMBL" id="LDJJ01000038">
    <property type="protein sequence ID" value="KRG66892.1"/>
    <property type="molecule type" value="Genomic_DNA"/>
</dbReference>